<reference evidence="1 2" key="2">
    <citation type="journal article" date="2018" name="Nature">
        <title>Mutant phenotypes for thousands of bacterial genes of unknown function.</title>
        <authorList>
            <person name="Price M.N."/>
            <person name="Wetmore K.M."/>
            <person name="Waters R.J."/>
            <person name="Callaghan M."/>
            <person name="Ray J."/>
            <person name="Liu H."/>
            <person name="Kuehl J.V."/>
            <person name="Melnyk R.A."/>
            <person name="Lamson J.S."/>
            <person name="Suh Y."/>
            <person name="Carlson H.K."/>
            <person name="Esquivel Z."/>
            <person name="Sadeeshkumar H."/>
            <person name="Chakraborty R."/>
            <person name="Zane G.M."/>
            <person name="Rubin B.E."/>
            <person name="Wall J.D."/>
            <person name="Visel A."/>
            <person name="Bristow J."/>
            <person name="Blow M.J."/>
            <person name="Arkin A.P."/>
            <person name="Deutschbauer A.M."/>
        </authorList>
    </citation>
    <scope>NUCLEOTIDE SEQUENCE [LARGE SCALE GENOMIC DNA]</scope>
    <source>
        <strain evidence="1 2">FW300-N1B4</strain>
    </source>
</reference>
<evidence type="ECO:0000313" key="1">
    <source>
        <dbReference type="EMBL" id="KZN18142.1"/>
    </source>
</evidence>
<comment type="caution">
    <text evidence="1">The sequence shown here is derived from an EMBL/GenBank/DDBJ whole genome shotgun (WGS) entry which is preliminary data.</text>
</comment>
<evidence type="ECO:0000313" key="2">
    <source>
        <dbReference type="Proteomes" id="UP000076489"/>
    </source>
</evidence>
<proteinExistence type="predicted"/>
<dbReference type="AlphaFoldDB" id="A0A161Z8S4"/>
<organism evidence="1 2">
    <name type="scientific">Pseudomonas fluorescens</name>
    <dbReference type="NCBI Taxonomy" id="294"/>
    <lineage>
        <taxon>Bacteria</taxon>
        <taxon>Pseudomonadati</taxon>
        <taxon>Pseudomonadota</taxon>
        <taxon>Gammaproteobacteria</taxon>
        <taxon>Pseudomonadales</taxon>
        <taxon>Pseudomonadaceae</taxon>
        <taxon>Pseudomonas</taxon>
    </lineage>
</organism>
<protein>
    <submittedName>
        <fullName evidence="1">Uncharacterized protein</fullName>
    </submittedName>
</protein>
<dbReference type="Proteomes" id="UP000076489">
    <property type="component" value="Unassembled WGS sequence"/>
</dbReference>
<reference evidence="2" key="1">
    <citation type="submission" date="2016-03" db="EMBL/GenBank/DDBJ databases">
        <authorList>
            <person name="Ray J."/>
            <person name="Price M."/>
            <person name="Deutschbauer A."/>
        </authorList>
    </citation>
    <scope>NUCLEOTIDE SEQUENCE [LARGE SCALE GENOMIC DNA]</scope>
    <source>
        <strain evidence="2">FW300-N1B4</strain>
    </source>
</reference>
<dbReference type="EMBL" id="LUKJ01000003">
    <property type="protein sequence ID" value="KZN18142.1"/>
    <property type="molecule type" value="Genomic_DNA"/>
</dbReference>
<name>A0A161Z8S4_PSEFL</name>
<accession>A0A161Z8S4</accession>
<sequence length="78" mass="8265">MLGALQEGIGAREFNSLDDEEPVPVGARLARESGVSGDIDVDCPAVFAGKPRSYIYGYPLFCNTVLDACLACFHLSGV</sequence>
<gene>
    <name evidence="1" type="ORF">A1D17_18920</name>
</gene>